<dbReference type="Proteomes" id="UP001366166">
    <property type="component" value="Chromosome"/>
</dbReference>
<dbReference type="PANTHER" id="PTHR30483">
    <property type="entry name" value="LEUCINE-SPECIFIC-BINDING PROTEIN"/>
    <property type="match status" value="1"/>
</dbReference>
<dbReference type="InterPro" id="IPR028081">
    <property type="entry name" value="Leu-bd"/>
</dbReference>
<sequence>MKSFGKGLLALLAVAAILVAAPAARAAEPIVIAQLAGLTGPLEAYAKQAVNGFQMGIEYATGGTNQVLGRPIKIIVKDTQLKPDRGKQLLTEAYKDDGAVLAVGPVSSAVALACLPVAKEFKRILIVEPAVADSITGSAWNRYIFRTGRNSSQDAVSNAMAIAKPGVCIATLAQDYAFGRDGVSAYKAAAEKAGAKVVHEEYVPIKTTDFTAPAQRIIQAMKGLKCQEKYLFVIWAGGNNPLGKLHAMKLDSKYGIQLASGGNILDALKLYKPLVGMRGATYYYYDIPKNKINDWLKAEHQKRYGGPPDFFTCGGMSAAIAVVEALKKANSTDTEKLIKVMEGMHFMTPKGEMVFRPEDHQALQSMYAFKMTADPKLAWGVPELTKELTYKDMDIPIRNKR</sequence>
<dbReference type="KEGG" id="dmp:FAK_17720"/>
<dbReference type="Pfam" id="PF13458">
    <property type="entry name" value="Peripla_BP_6"/>
    <property type="match status" value="1"/>
</dbReference>
<comment type="similarity">
    <text evidence="1">Belongs to the leucine-binding protein family.</text>
</comment>
<dbReference type="Gene3D" id="3.40.50.2300">
    <property type="match status" value="2"/>
</dbReference>
<keyword evidence="2 3" id="KW-0732">Signal</keyword>
<dbReference type="SUPFAM" id="SSF53822">
    <property type="entry name" value="Periplasmic binding protein-like I"/>
    <property type="match status" value="1"/>
</dbReference>
<organism evidence="5 6">
    <name type="scientific">Desulfoferula mesophila</name>
    <dbReference type="NCBI Taxonomy" id="3058419"/>
    <lineage>
        <taxon>Bacteria</taxon>
        <taxon>Pseudomonadati</taxon>
        <taxon>Thermodesulfobacteriota</taxon>
        <taxon>Desulfarculia</taxon>
        <taxon>Desulfarculales</taxon>
        <taxon>Desulfarculaceae</taxon>
        <taxon>Desulfoferula</taxon>
    </lineage>
</organism>
<protein>
    <submittedName>
        <fullName evidence="5">ABC transporter substrate-binding protein</fullName>
    </submittedName>
</protein>
<accession>A0AAU9EW53</accession>
<proteinExistence type="inferred from homology"/>
<gene>
    <name evidence="5" type="ORF">FAK_17720</name>
</gene>
<evidence type="ECO:0000259" key="4">
    <source>
        <dbReference type="Pfam" id="PF13458"/>
    </source>
</evidence>
<evidence type="ECO:0000313" key="6">
    <source>
        <dbReference type="Proteomes" id="UP001366166"/>
    </source>
</evidence>
<dbReference type="PANTHER" id="PTHR30483:SF6">
    <property type="entry name" value="PERIPLASMIC BINDING PROTEIN OF ABC TRANSPORTER FOR NATURAL AMINO ACIDS"/>
    <property type="match status" value="1"/>
</dbReference>
<keyword evidence="6" id="KW-1185">Reference proteome</keyword>
<feature type="signal peptide" evidence="3">
    <location>
        <begin position="1"/>
        <end position="26"/>
    </location>
</feature>
<feature type="domain" description="Leucine-binding protein" evidence="4">
    <location>
        <begin position="29"/>
        <end position="373"/>
    </location>
</feature>
<evidence type="ECO:0000256" key="2">
    <source>
        <dbReference type="ARBA" id="ARBA00022729"/>
    </source>
</evidence>
<evidence type="ECO:0000256" key="3">
    <source>
        <dbReference type="SAM" id="SignalP"/>
    </source>
</evidence>
<dbReference type="InterPro" id="IPR051010">
    <property type="entry name" value="BCAA_transport"/>
</dbReference>
<dbReference type="CDD" id="cd06328">
    <property type="entry name" value="PBP1_SBP-like"/>
    <property type="match status" value="1"/>
</dbReference>
<dbReference type="EMBL" id="AP028679">
    <property type="protein sequence ID" value="BEQ14706.1"/>
    <property type="molecule type" value="Genomic_DNA"/>
</dbReference>
<evidence type="ECO:0000256" key="1">
    <source>
        <dbReference type="ARBA" id="ARBA00010062"/>
    </source>
</evidence>
<reference evidence="6" key="1">
    <citation type="journal article" date="2023" name="Arch. Microbiol.">
        <title>Desulfoferula mesophilus gen. nov. sp. nov., a mesophilic sulfate-reducing bacterium isolated from a brackish lake sediment.</title>
        <authorList>
            <person name="Watanabe T."/>
            <person name="Yabe T."/>
            <person name="Tsuji J.M."/>
            <person name="Fukui M."/>
        </authorList>
    </citation>
    <scope>NUCLEOTIDE SEQUENCE [LARGE SCALE GENOMIC DNA]</scope>
    <source>
        <strain evidence="6">12FAK</strain>
    </source>
</reference>
<evidence type="ECO:0000313" key="5">
    <source>
        <dbReference type="EMBL" id="BEQ14706.1"/>
    </source>
</evidence>
<dbReference type="RefSeq" id="WP_338606406.1">
    <property type="nucleotide sequence ID" value="NZ_AP028679.1"/>
</dbReference>
<dbReference type="InterPro" id="IPR028082">
    <property type="entry name" value="Peripla_BP_I"/>
</dbReference>
<feature type="chain" id="PRO_5043818303" evidence="3">
    <location>
        <begin position="27"/>
        <end position="401"/>
    </location>
</feature>
<dbReference type="AlphaFoldDB" id="A0AAU9EW53"/>
<name>A0AAU9EW53_9BACT</name>